<organism evidence="4 5">
    <name type="scientific">Algicella marina</name>
    <dbReference type="NCBI Taxonomy" id="2683284"/>
    <lineage>
        <taxon>Bacteria</taxon>
        <taxon>Pseudomonadati</taxon>
        <taxon>Pseudomonadota</taxon>
        <taxon>Alphaproteobacteria</taxon>
        <taxon>Rhodobacterales</taxon>
        <taxon>Paracoccaceae</taxon>
        <taxon>Algicella</taxon>
    </lineage>
</organism>
<proteinExistence type="inferred from homology"/>
<dbReference type="PANTHER" id="PTHR10204">
    <property type="entry name" value="NAD P H OXIDOREDUCTASE-RELATED"/>
    <property type="match status" value="1"/>
</dbReference>
<comment type="similarity">
    <text evidence="1">Belongs to the NAD(P)H dehydrogenase (quinone) family.</text>
</comment>
<sequence length="208" mass="23088">MKRRIFIWDANPKPGSLNAALADAYAAGAEREGAEVRQMALADMRFDADYEGFGRPQPMLEPDLVTWQAMITWADHVVIVHPYWWGAMPARAKAVLDRALSSGFGYKYHGRGMGWDKLLSGRTGDGIITSDTPPWIDTLIYRAPARRVLRNQVLGFCGIRTRRVVQFGSVKLSDAPTRAKWLAKAERMGAAAAQGPVAERGEEMRRAA</sequence>
<dbReference type="InterPro" id="IPR003680">
    <property type="entry name" value="Flavodoxin_fold"/>
</dbReference>
<evidence type="ECO:0000259" key="3">
    <source>
        <dbReference type="Pfam" id="PF02525"/>
    </source>
</evidence>
<dbReference type="PANTHER" id="PTHR10204:SF34">
    <property type="entry name" value="NAD(P)H DEHYDROGENASE [QUINONE] 1 ISOFORM 1"/>
    <property type="match status" value="1"/>
</dbReference>
<dbReference type="InterPro" id="IPR029039">
    <property type="entry name" value="Flavoprotein-like_sf"/>
</dbReference>
<dbReference type="EMBL" id="CP046620">
    <property type="protein sequence ID" value="QHQ34473.1"/>
    <property type="molecule type" value="Genomic_DNA"/>
</dbReference>
<gene>
    <name evidence="4" type="ORF">GO499_04365</name>
</gene>
<dbReference type="Proteomes" id="UP000464495">
    <property type="component" value="Chromosome"/>
</dbReference>
<dbReference type="GO" id="GO:0005829">
    <property type="term" value="C:cytosol"/>
    <property type="evidence" value="ECO:0007669"/>
    <property type="project" value="TreeGrafter"/>
</dbReference>
<evidence type="ECO:0000313" key="4">
    <source>
        <dbReference type="EMBL" id="QHQ34473.1"/>
    </source>
</evidence>
<dbReference type="RefSeq" id="WP_161861042.1">
    <property type="nucleotide sequence ID" value="NZ_CP046620.1"/>
</dbReference>
<dbReference type="Gene3D" id="3.40.50.360">
    <property type="match status" value="1"/>
</dbReference>
<dbReference type="SUPFAM" id="SSF52218">
    <property type="entry name" value="Flavoproteins"/>
    <property type="match status" value="1"/>
</dbReference>
<dbReference type="GO" id="GO:0003955">
    <property type="term" value="F:NAD(P)H dehydrogenase (quinone) activity"/>
    <property type="evidence" value="ECO:0007669"/>
    <property type="project" value="TreeGrafter"/>
</dbReference>
<dbReference type="KEGG" id="amaq:GO499_04365"/>
<reference evidence="4 5" key="1">
    <citation type="submission" date="2019-12" db="EMBL/GenBank/DDBJ databases">
        <title>Complete genome sequence of Algicella marina strain 9Alg 56(T) isolated from the red alga Tichocarpus crinitus.</title>
        <authorList>
            <person name="Kim S.-G."/>
            <person name="Nedashkovskaya O.I."/>
        </authorList>
    </citation>
    <scope>NUCLEOTIDE SEQUENCE [LARGE SCALE GENOMIC DNA]</scope>
    <source>
        <strain evidence="4 5">9Alg 56</strain>
    </source>
</reference>
<dbReference type="Pfam" id="PF02525">
    <property type="entry name" value="Flavodoxin_2"/>
    <property type="match status" value="1"/>
</dbReference>
<evidence type="ECO:0000256" key="2">
    <source>
        <dbReference type="ARBA" id="ARBA00023002"/>
    </source>
</evidence>
<protein>
    <submittedName>
        <fullName evidence="4">Flavodoxin family protein</fullName>
    </submittedName>
</protein>
<dbReference type="InterPro" id="IPR051545">
    <property type="entry name" value="NAD(P)H_dehydrogenase_qn"/>
</dbReference>
<feature type="domain" description="Flavodoxin-like fold" evidence="3">
    <location>
        <begin position="4"/>
        <end position="184"/>
    </location>
</feature>
<dbReference type="AlphaFoldDB" id="A0A6P1SYN1"/>
<keyword evidence="2" id="KW-0560">Oxidoreductase</keyword>
<accession>A0A6P1SYN1</accession>
<evidence type="ECO:0000256" key="1">
    <source>
        <dbReference type="ARBA" id="ARBA00006252"/>
    </source>
</evidence>
<evidence type="ECO:0000313" key="5">
    <source>
        <dbReference type="Proteomes" id="UP000464495"/>
    </source>
</evidence>
<name>A0A6P1SYN1_9RHOB</name>
<keyword evidence="5" id="KW-1185">Reference proteome</keyword>